<reference evidence="3" key="1">
    <citation type="submission" date="2023-07" db="EMBL/GenBank/DDBJ databases">
        <authorList>
            <person name="Kim M.K."/>
        </authorList>
    </citation>
    <scope>NUCLEOTIDE SEQUENCE</scope>
    <source>
        <strain evidence="3">ASUV-10-1</strain>
    </source>
</reference>
<dbReference type="EMBL" id="JAUQSY010000001">
    <property type="protein sequence ID" value="MDO7873161.1"/>
    <property type="molecule type" value="Genomic_DNA"/>
</dbReference>
<protein>
    <submittedName>
        <fullName evidence="3">T9SS type A sorting domain-containing protein</fullName>
    </submittedName>
</protein>
<feature type="chain" id="PRO_5045055346" evidence="1">
    <location>
        <begin position="41"/>
        <end position="2361"/>
    </location>
</feature>
<proteinExistence type="predicted"/>
<dbReference type="PANTHER" id="PTHR35580:SF1">
    <property type="entry name" value="PHYTASE-LIKE DOMAIN-CONTAINING PROTEIN"/>
    <property type="match status" value="1"/>
</dbReference>
<sequence length="2361" mass="230996">MSNNYPLLRQAATFLSGLARPGRALLAATGLLAAAGPALAQTTPSWQLATSGNNVEPTIGGSSTTQATAVDPATGNVYSTGYFTGTVTFGNTRLVSVGADDLFVAKWDVAAGAFTSAVRGGGATGNDRGLGIAVLSAGGVSSVYVTGYFIAGGTSGTSASIAGTTLPGTGSSVDMFVARYTDAGTGLTSGGARSGGGSGSEIGYGIAAVRAGTTNTVYVTGQIGSGGGTSIAGTTLPGTGSSVDMFVARYTDAGTGLTDGGARSGGGSGTDSGQGIAAVSTGTTTSVYVTGNFVSGTGVSIAGTPLTNTATGTDVFVARYTDDGTDLTNAGAVRGGGPGTDSGQGIAAVSVGTTTSVYVTGYFTSGASTTSASIAGTSLPGTSSGTDVFVAKYTDAGTGLTGGGAVRGGGSGADRGLGITAGTTTSVYVTGYFTSGASTTSASIAGTSLPGTNSDTDVFVAKYTDAGTGLTGGGAVRGGGSGADIGYGIAAAGGTTSVYVGGVVGAGVGTFGSGERRLAPIYSALLGQLTDAGTTPSWGNVEGPLQGGSSETRATTVDAATGNVYVTGIFQGTVGFGLTRLVSVGSYDVFVAKWDARAGAFTSAVSGGGPSDDRGLGIAVANVGGVSSVYVTGSFQSSAASFAGSPLVFNGGTTDLFVARYTDAGAGLVSGGAVGGGGGGSDGGQGIAAISAGGITSVYVTGYFNNDPTVASIAGSVLSGPTTRTKLFVARYTDAGLGLVDGGALSSSSNNISSEFGNGIAAVRAGGITSVYVTGAFASNTSTTIAGSTLANTGANVDMFVARYTDAGTGLAEGGARSGGGAADEDRGMGIAAVSAGGVNSVYVTGYFTSGTGASIAGTTLAGTGTSNDLFVAKYTDAGTGLTDGGARSDGGSNTDIATGNDAGLGIAAESAGSVNNVYVTGYFVSGPGSRIAGTTQVTTNTTDLFVARYIDTGTSLANGGARSGASANNVDFGYGIAAARGAVYIGGSIVPVAAFGSITLVNPAGSTINFLGRVAFDLPTLSSLSASSGAAGSTFAATGTLLSGAAAITFTPASGPATNAPAGYVVASATSITGIAVPAGLSPGTYTLTVTTPNGTTNGLPFTVTAPVSTISSFTPASGPAGIPVTITGTGLDVVTGVRFGTGTLTTNFVSQSATSLTVRVPVVAATGPLTLTDNNGASVSSSTNFTYTPRTDLVATLSPAGPLDACQPRTLTASATTAAFATGTGFDGYVQTVVAQADGKVLVGGSFTTYQGTAASRFIRLNADGSRDTGFNVGSGFNNLVQTVAVQADGKVLVGGNFTQYDGVAAGRLIRLNADGSRDTGFNIGTGFSSDVYAVALQADGKVLVGGLYSNFNNTSGLNRLVRLNADGSRDTGFSIGTGFNGSVAAIAVQADGKVLVGGQFTQYKGGTQNRLMRLNADGSRDAGFTLAGTGFGNTILTLAVQADGKVLAGGQFTSYSGTAANSLVRLNADGSRDAGFTVGTGFNDIVQHLALQADGKVLAVGNFSGYQGVAAGRMARLNTDGSRDTGFTTIGTGFSSTVYAVAVQADGKLLVGGDFARYGGALVGGLTRLTADGSRNDVPTAVSGATFTFAPGGSTTNPLVTSTAGSYTVTASLDGSTSNPSNAVVLTACAVPTLTAINPGSGPIGTSVTLTGTNLAVATSVSFNGTAQTTITNNTATSLTVLVPAGATTGLVTVTTPDGTSNGLTFTVTVTYPDLVISTGTTAAPVAAGTYNSITVTGTGFASLSGAVVVNSAVSISGSLATNCQPLTGAGSFTLNAGATLHICDAGGISASGSTGAVRVTGARSFSPGADYVYDGPSGQVTGSGLPATVRNLSSTNPTTLTLSQALSIRQVLTLHAGDLNTFGQALTLLSDASGTALVASLDQGAILGNVTVQRYIDGSRNAGLGYRHLSAPTTGQTIGSFASGGTAQVVNPAYNTSATPNLVTPFPTVLYYNQARLATSPATSLSAFDKGWASPTGLADAAPIAIRGFTLQLPGASTLSFTGQVGNGNGSIPLSRASGATAADAGWNFIGNPYPSPLDLSTVQASQRTNVDAAVYVWESTSRYGGQYRSYVNGMGGGNPLIGSSQAFWMRVSAGQTSGQLTLNNSNRVTSYAQQAPVRRGAADARPQLTLALAGAGLADELTLYAEAGATAGFDGSYDAAKLPNPHGLNLAALAATGQALAIDGRADFATTTAIPLTVGVPAPGTYTLTAATLANLPADTRAELVDTQTNTRTALTAGTSYTFTMSSTTAPGRFWLNLTPAAAPLSTAAGALAAQALVYPNPAHEQFTLLLPAVAGASQATATLLNSLGQVVSTRVLPLTAGGATATYSTTSLAAGVYALRLQAGAETATLRVVVE</sequence>
<dbReference type="RefSeq" id="WP_305004477.1">
    <property type="nucleotide sequence ID" value="NZ_JAUQSY010000001.1"/>
</dbReference>
<dbReference type="Gene3D" id="2.80.10.50">
    <property type="match status" value="4"/>
</dbReference>
<dbReference type="InterPro" id="IPR013431">
    <property type="entry name" value="Delta_60_rpt"/>
</dbReference>
<dbReference type="NCBIfam" id="TIGR04183">
    <property type="entry name" value="Por_Secre_tail"/>
    <property type="match status" value="1"/>
</dbReference>
<dbReference type="InterPro" id="IPR013783">
    <property type="entry name" value="Ig-like_fold"/>
</dbReference>
<dbReference type="SMART" id="SM00429">
    <property type="entry name" value="IPT"/>
    <property type="match status" value="2"/>
</dbReference>
<evidence type="ECO:0000259" key="2">
    <source>
        <dbReference type="SMART" id="SM00429"/>
    </source>
</evidence>
<dbReference type="InterPro" id="IPR052918">
    <property type="entry name" value="Motility_Chemotaxis_Reg"/>
</dbReference>
<dbReference type="InterPro" id="IPR026444">
    <property type="entry name" value="Secre_tail"/>
</dbReference>
<dbReference type="InterPro" id="IPR014756">
    <property type="entry name" value="Ig_E-set"/>
</dbReference>
<keyword evidence="4" id="KW-1185">Reference proteome</keyword>
<dbReference type="Pfam" id="PF18962">
    <property type="entry name" value="Por_Secre_tail"/>
    <property type="match status" value="1"/>
</dbReference>
<dbReference type="Gene3D" id="2.60.40.10">
    <property type="entry name" value="Immunoglobulins"/>
    <property type="match status" value="3"/>
</dbReference>
<dbReference type="Pfam" id="PF17164">
    <property type="entry name" value="DUF5122"/>
    <property type="match status" value="7"/>
</dbReference>
<organism evidence="3 4">
    <name type="scientific">Hymenobacter aranciens</name>
    <dbReference type="NCBI Taxonomy" id="3063996"/>
    <lineage>
        <taxon>Bacteria</taxon>
        <taxon>Pseudomonadati</taxon>
        <taxon>Bacteroidota</taxon>
        <taxon>Cytophagia</taxon>
        <taxon>Cytophagales</taxon>
        <taxon>Hymenobacteraceae</taxon>
        <taxon>Hymenobacter</taxon>
    </lineage>
</organism>
<dbReference type="InterPro" id="IPR002909">
    <property type="entry name" value="IPT_dom"/>
</dbReference>
<dbReference type="NCBIfam" id="TIGR02608">
    <property type="entry name" value="delta_60_rpt"/>
    <property type="match status" value="7"/>
</dbReference>
<evidence type="ECO:0000313" key="4">
    <source>
        <dbReference type="Proteomes" id="UP001176429"/>
    </source>
</evidence>
<feature type="signal peptide" evidence="1">
    <location>
        <begin position="1"/>
        <end position="40"/>
    </location>
</feature>
<evidence type="ECO:0000256" key="1">
    <source>
        <dbReference type="SAM" id="SignalP"/>
    </source>
</evidence>
<dbReference type="SUPFAM" id="SSF63829">
    <property type="entry name" value="Calcium-dependent phosphotriesterase"/>
    <property type="match status" value="1"/>
</dbReference>
<comment type="caution">
    <text evidence="3">The sequence shown here is derived from an EMBL/GenBank/DDBJ whole genome shotgun (WGS) entry which is preliminary data.</text>
</comment>
<feature type="domain" description="IPT/TIG" evidence="2">
    <location>
        <begin position="1109"/>
        <end position="1190"/>
    </location>
</feature>
<dbReference type="PANTHER" id="PTHR35580">
    <property type="entry name" value="CELL SURFACE GLYCOPROTEIN (S-LAYER PROTEIN)-LIKE PROTEIN"/>
    <property type="match status" value="1"/>
</dbReference>
<gene>
    <name evidence="3" type="ORF">Q5H93_00330</name>
</gene>
<evidence type="ECO:0000313" key="3">
    <source>
        <dbReference type="EMBL" id="MDO7873161.1"/>
    </source>
</evidence>
<dbReference type="SUPFAM" id="SSF81296">
    <property type="entry name" value="E set domains"/>
    <property type="match status" value="2"/>
</dbReference>
<feature type="domain" description="IPT/TIG" evidence="2">
    <location>
        <begin position="1634"/>
        <end position="1712"/>
    </location>
</feature>
<dbReference type="CDD" id="cd00102">
    <property type="entry name" value="IPT"/>
    <property type="match status" value="2"/>
</dbReference>
<dbReference type="Proteomes" id="UP001176429">
    <property type="component" value="Unassembled WGS sequence"/>
</dbReference>
<accession>A0ABT9B8Y6</accession>
<name>A0ABT9B8Y6_9BACT</name>
<keyword evidence="1" id="KW-0732">Signal</keyword>